<name>A0A2V1N190_9LACO</name>
<keyword evidence="1" id="KW-0472">Membrane</keyword>
<dbReference type="Pfam" id="PF07435">
    <property type="entry name" value="YycH"/>
    <property type="match status" value="1"/>
</dbReference>
<dbReference type="InterPro" id="IPR009996">
    <property type="entry name" value="YycH"/>
</dbReference>
<evidence type="ECO:0000313" key="3">
    <source>
        <dbReference type="EMBL" id="PWG00508.1"/>
    </source>
</evidence>
<organism evidence="3 4">
    <name type="scientific">Levilactobacillus bambusae</name>
    <dbReference type="NCBI Taxonomy" id="2024736"/>
    <lineage>
        <taxon>Bacteria</taxon>
        <taxon>Bacillati</taxon>
        <taxon>Bacillota</taxon>
        <taxon>Bacilli</taxon>
        <taxon>Lactobacillales</taxon>
        <taxon>Lactobacillaceae</taxon>
        <taxon>Levilactobacillus</taxon>
    </lineage>
</organism>
<keyword evidence="4" id="KW-1185">Reference proteome</keyword>
<dbReference type="Gene3D" id="3.10.450.310">
    <property type="match status" value="1"/>
</dbReference>
<sequence>MRRIYGMKLTKSLLPITLGITVIISIILSGLIWTNPAHLERNHQSSGTSTSTNLNSRPMQDIYLPTQAVYTTEAGHAEQLSNRKVNLMSEIRSQIQGWQDHTTVKESQVSRRTYMAYLKQKDSLTLSYPSAVTVKTLNKVFKFNVRLAPNTEVNRIMIPQTEPDTFYFLSDSGYHVYRIQIKRSNPEALTMLLKGDLVRLPVRWDWLNNQAMTYYTSSVKMASYSYLMNHQSADYFVNRLMNSGENTNINVKRNKDSVTYSDGSTRNLTIVNRDNTAIFEDYGTMKSLTTYTDRLQYGYQSLVSTGVPMENVRFFDYNARGKKLTYRSYVEGFPIFNQTNYGAVQISALSGNVHRFNFSLYSLQVPVPADEADKTLASTDTVLNRLTAAGLDKAKINGLQLGYKWSESSSSDKVVNLAPTWYINYDGRWETYQDLMGE</sequence>
<comment type="caution">
    <text evidence="3">The sequence shown here is derived from an EMBL/GenBank/DDBJ whole genome shotgun (WGS) entry which is preliminary data.</text>
</comment>
<evidence type="ECO:0000259" key="2">
    <source>
        <dbReference type="Pfam" id="PF07435"/>
    </source>
</evidence>
<reference evidence="3 4" key="1">
    <citation type="journal article" date="2018" name="Int. J. Syst. Evol. Microbiol.">
        <title>Lactobacillus bambusae sp. nov., isolated from a traditional fermented Ma-bamboo shoots of Taiwan.</title>
        <authorList>
            <person name="Wang L.-T."/>
        </authorList>
    </citation>
    <scope>NUCLEOTIDE SEQUENCE [LARGE SCALE GENOMIC DNA]</scope>
    <source>
        <strain evidence="3 4">BS-W1</strain>
    </source>
</reference>
<keyword evidence="1" id="KW-0812">Transmembrane</keyword>
<protein>
    <recommendedName>
        <fullName evidence="2">Regulatory protein YycH domain-containing protein</fullName>
    </recommendedName>
</protein>
<feature type="domain" description="Regulatory protein YycH" evidence="2">
    <location>
        <begin position="16"/>
        <end position="431"/>
    </location>
</feature>
<gene>
    <name evidence="3" type="ORF">DCM90_06175</name>
</gene>
<dbReference type="AlphaFoldDB" id="A0A2V1N190"/>
<accession>A0A2V1N190</accession>
<dbReference type="EMBL" id="QCXQ01000002">
    <property type="protein sequence ID" value="PWG00508.1"/>
    <property type="molecule type" value="Genomic_DNA"/>
</dbReference>
<keyword evidence="1" id="KW-1133">Transmembrane helix</keyword>
<dbReference type="CDD" id="cd15787">
    <property type="entry name" value="YycH_N"/>
    <property type="match status" value="1"/>
</dbReference>
<dbReference type="OrthoDB" id="2382185at2"/>
<proteinExistence type="predicted"/>
<evidence type="ECO:0000313" key="4">
    <source>
        <dbReference type="Proteomes" id="UP000245080"/>
    </source>
</evidence>
<evidence type="ECO:0000256" key="1">
    <source>
        <dbReference type="SAM" id="Phobius"/>
    </source>
</evidence>
<dbReference type="Proteomes" id="UP000245080">
    <property type="component" value="Unassembled WGS sequence"/>
</dbReference>
<feature type="transmembrane region" description="Helical" evidence="1">
    <location>
        <begin position="12"/>
        <end position="33"/>
    </location>
</feature>